<evidence type="ECO:0008006" key="5">
    <source>
        <dbReference type="Google" id="ProtNLM"/>
    </source>
</evidence>
<keyword evidence="2" id="KW-0732">Signal</keyword>
<feature type="compositionally biased region" description="Low complexity" evidence="1">
    <location>
        <begin position="232"/>
        <end position="251"/>
    </location>
</feature>
<dbReference type="AlphaFoldDB" id="A0A9P4SHB9"/>
<proteinExistence type="predicted"/>
<sequence length="280" mass="29984">MRHFAFNLFSLALVAFPAAAQIYVEDLPTCWALCVDATSSCGDLEVDCMCEASYSSFLPDLVTCVRVNCESLLDFDILINPLQYWCLILGIQIPISALFAAEDAATAAIGSFIDSFTAEPTPTDTDFFDFPSTSIDFGFTDVETTRTVEAETSSEQTRTRPTPSRLTHAFATTITKTTTNSDGETIYVINPITIGPNTAIYGRPSTITPTELVTLVPDTTGSEIPIETAENTSSAPTATSDSSDGGNNNNGSPFDAASGINARDSWILSVLAFVFGLAWI</sequence>
<feature type="region of interest" description="Disordered" evidence="1">
    <location>
        <begin position="225"/>
        <end position="251"/>
    </location>
</feature>
<reference evidence="3" key="1">
    <citation type="journal article" date="2020" name="Stud. Mycol.">
        <title>101 Dothideomycetes genomes: a test case for predicting lifestyles and emergence of pathogens.</title>
        <authorList>
            <person name="Haridas S."/>
            <person name="Albert R."/>
            <person name="Binder M."/>
            <person name="Bloem J."/>
            <person name="Labutti K."/>
            <person name="Salamov A."/>
            <person name="Andreopoulos B."/>
            <person name="Baker S."/>
            <person name="Barry K."/>
            <person name="Bills G."/>
            <person name="Bluhm B."/>
            <person name="Cannon C."/>
            <person name="Castanera R."/>
            <person name="Culley D."/>
            <person name="Daum C."/>
            <person name="Ezra D."/>
            <person name="Gonzalez J."/>
            <person name="Henrissat B."/>
            <person name="Kuo A."/>
            <person name="Liang C."/>
            <person name="Lipzen A."/>
            <person name="Lutzoni F."/>
            <person name="Magnuson J."/>
            <person name="Mondo S."/>
            <person name="Nolan M."/>
            <person name="Ohm R."/>
            <person name="Pangilinan J."/>
            <person name="Park H.-J."/>
            <person name="Ramirez L."/>
            <person name="Alfaro M."/>
            <person name="Sun H."/>
            <person name="Tritt A."/>
            <person name="Yoshinaga Y."/>
            <person name="Zwiers L.-H."/>
            <person name="Turgeon B."/>
            <person name="Goodwin S."/>
            <person name="Spatafora J."/>
            <person name="Crous P."/>
            <person name="Grigoriev I."/>
        </authorList>
    </citation>
    <scope>NUCLEOTIDE SEQUENCE</scope>
    <source>
        <strain evidence="3">CBS 101060</strain>
    </source>
</reference>
<evidence type="ECO:0000256" key="2">
    <source>
        <dbReference type="SAM" id="SignalP"/>
    </source>
</evidence>
<evidence type="ECO:0000313" key="3">
    <source>
        <dbReference type="EMBL" id="KAF2842314.1"/>
    </source>
</evidence>
<organism evidence="3 4">
    <name type="scientific">Patellaria atrata CBS 101060</name>
    <dbReference type="NCBI Taxonomy" id="1346257"/>
    <lineage>
        <taxon>Eukaryota</taxon>
        <taxon>Fungi</taxon>
        <taxon>Dikarya</taxon>
        <taxon>Ascomycota</taxon>
        <taxon>Pezizomycotina</taxon>
        <taxon>Dothideomycetes</taxon>
        <taxon>Dothideomycetes incertae sedis</taxon>
        <taxon>Patellariales</taxon>
        <taxon>Patellariaceae</taxon>
        <taxon>Patellaria</taxon>
    </lineage>
</organism>
<dbReference type="Proteomes" id="UP000799429">
    <property type="component" value="Unassembled WGS sequence"/>
</dbReference>
<protein>
    <recommendedName>
        <fullName evidence="5">Extracellular membrane protein CFEM domain-containing protein</fullName>
    </recommendedName>
</protein>
<evidence type="ECO:0000313" key="4">
    <source>
        <dbReference type="Proteomes" id="UP000799429"/>
    </source>
</evidence>
<gene>
    <name evidence="3" type="ORF">M501DRAFT_406133</name>
</gene>
<dbReference type="EMBL" id="MU006090">
    <property type="protein sequence ID" value="KAF2842314.1"/>
    <property type="molecule type" value="Genomic_DNA"/>
</dbReference>
<accession>A0A9P4SHB9</accession>
<evidence type="ECO:0000256" key="1">
    <source>
        <dbReference type="SAM" id="MobiDB-lite"/>
    </source>
</evidence>
<feature type="signal peptide" evidence="2">
    <location>
        <begin position="1"/>
        <end position="20"/>
    </location>
</feature>
<keyword evidence="4" id="KW-1185">Reference proteome</keyword>
<dbReference type="OrthoDB" id="3558019at2759"/>
<feature type="chain" id="PRO_5040174977" description="Extracellular membrane protein CFEM domain-containing protein" evidence="2">
    <location>
        <begin position="21"/>
        <end position="280"/>
    </location>
</feature>
<name>A0A9P4SHB9_9PEZI</name>
<comment type="caution">
    <text evidence="3">The sequence shown here is derived from an EMBL/GenBank/DDBJ whole genome shotgun (WGS) entry which is preliminary data.</text>
</comment>